<keyword evidence="4" id="KW-0687">Ribonucleoprotein</keyword>
<evidence type="ECO:0000256" key="5">
    <source>
        <dbReference type="ARBA" id="ARBA00035379"/>
    </source>
</evidence>
<dbReference type="OrthoDB" id="1918956at2759"/>
<proteinExistence type="inferred from homology"/>
<evidence type="ECO:0000256" key="4">
    <source>
        <dbReference type="ARBA" id="ARBA00023274"/>
    </source>
</evidence>
<keyword evidence="7" id="KW-1185">Reference proteome</keyword>
<gene>
    <name evidence="6" type="ORF">GOP47_0022095</name>
</gene>
<dbReference type="Gene3D" id="3.30.390.140">
    <property type="match status" value="1"/>
</dbReference>
<protein>
    <recommendedName>
        <fullName evidence="5">30S ribosomal protein 3, chloroplastic</fullName>
    </recommendedName>
</protein>
<dbReference type="AlphaFoldDB" id="A0A9D4Z5U6"/>
<keyword evidence="3" id="KW-0689">Ribosomal protein</keyword>
<dbReference type="InterPro" id="IPR006924">
    <property type="entry name" value="Ribosomal_cS23-like"/>
</dbReference>
<comment type="caution">
    <text evidence="6">The sequence shown here is derived from an EMBL/GenBank/DDBJ whole genome shotgun (WGS) entry which is preliminary data.</text>
</comment>
<dbReference type="GO" id="GO:0006412">
    <property type="term" value="P:translation"/>
    <property type="evidence" value="ECO:0007669"/>
    <property type="project" value="InterPro"/>
</dbReference>
<dbReference type="InterPro" id="IPR038447">
    <property type="entry name" value="PSRP-3/Ycf65_sf"/>
</dbReference>
<reference evidence="6" key="1">
    <citation type="submission" date="2021-01" db="EMBL/GenBank/DDBJ databases">
        <title>Adiantum capillus-veneris genome.</title>
        <authorList>
            <person name="Fang Y."/>
            <person name="Liao Q."/>
        </authorList>
    </citation>
    <scope>NUCLEOTIDE SEQUENCE</scope>
    <source>
        <strain evidence="6">H3</strain>
        <tissue evidence="6">Leaf</tissue>
    </source>
</reference>
<evidence type="ECO:0000313" key="7">
    <source>
        <dbReference type="Proteomes" id="UP000886520"/>
    </source>
</evidence>
<evidence type="ECO:0000256" key="1">
    <source>
        <dbReference type="ARBA" id="ARBA00008561"/>
    </source>
</evidence>
<dbReference type="Pfam" id="PF04839">
    <property type="entry name" value="PSRP-3_Ycf65"/>
    <property type="match status" value="1"/>
</dbReference>
<dbReference type="Proteomes" id="UP000886520">
    <property type="component" value="Chromosome 21"/>
</dbReference>
<dbReference type="GO" id="GO:0005840">
    <property type="term" value="C:ribosome"/>
    <property type="evidence" value="ECO:0007669"/>
    <property type="project" value="UniProtKB-KW"/>
</dbReference>
<comment type="similarity">
    <text evidence="1">Belongs to the chloroplast-specific ribosomal protein cS23 family.</text>
</comment>
<dbReference type="GO" id="GO:0003735">
    <property type="term" value="F:structural constituent of ribosome"/>
    <property type="evidence" value="ECO:0007669"/>
    <property type="project" value="InterPro"/>
</dbReference>
<dbReference type="GO" id="GO:1990904">
    <property type="term" value="C:ribonucleoprotein complex"/>
    <property type="evidence" value="ECO:0007669"/>
    <property type="project" value="UniProtKB-KW"/>
</dbReference>
<evidence type="ECO:0000256" key="3">
    <source>
        <dbReference type="ARBA" id="ARBA00022980"/>
    </source>
</evidence>
<evidence type="ECO:0000256" key="2">
    <source>
        <dbReference type="ARBA" id="ARBA00011458"/>
    </source>
</evidence>
<name>A0A9D4Z5U6_ADICA</name>
<dbReference type="PANTHER" id="PTHR35108:SF1">
    <property type="entry name" value="OS04G0461100 PROTEIN"/>
    <property type="match status" value="1"/>
</dbReference>
<dbReference type="PANTHER" id="PTHR35108">
    <property type="entry name" value="30S RIBOSOMAL PROTEIN 3, CHLOROPLASTIC"/>
    <property type="match status" value="1"/>
</dbReference>
<dbReference type="EMBL" id="JABFUD020000021">
    <property type="protein sequence ID" value="KAI5063548.1"/>
    <property type="molecule type" value="Genomic_DNA"/>
</dbReference>
<organism evidence="6 7">
    <name type="scientific">Adiantum capillus-veneris</name>
    <name type="common">Maidenhair fern</name>
    <dbReference type="NCBI Taxonomy" id="13818"/>
    <lineage>
        <taxon>Eukaryota</taxon>
        <taxon>Viridiplantae</taxon>
        <taxon>Streptophyta</taxon>
        <taxon>Embryophyta</taxon>
        <taxon>Tracheophyta</taxon>
        <taxon>Polypodiopsida</taxon>
        <taxon>Polypodiidae</taxon>
        <taxon>Polypodiales</taxon>
        <taxon>Pteridineae</taxon>
        <taxon>Pteridaceae</taxon>
        <taxon>Vittarioideae</taxon>
        <taxon>Adiantum</taxon>
    </lineage>
</organism>
<evidence type="ECO:0000313" key="6">
    <source>
        <dbReference type="EMBL" id="KAI5063548.1"/>
    </source>
</evidence>
<comment type="subunit">
    <text evidence="2">Part of the 30S ribosomal subunit.</text>
</comment>
<accession>A0A9D4Z5U6</accession>
<sequence length="135" mass="14908">MPSSSATLSSASALRGSSFGCSHCSQSTNHRRGRIVSADAATISSSKKGKVTAKKPKVMLRFVWMEKNIGIGLDQVVPGHGTVPLSSYYFWPRKDAWEEIKTKLESKKWISRKQTILLLNQATDVINLWQQNATG</sequence>